<dbReference type="GeneID" id="14401898"/>
<dbReference type="Pfam" id="PF07366">
    <property type="entry name" value="SnoaL"/>
    <property type="match status" value="1"/>
</dbReference>
<protein>
    <submittedName>
        <fullName evidence="1">Putative ester cyclase</fullName>
    </submittedName>
</protein>
<evidence type="ECO:0000313" key="2">
    <source>
        <dbReference type="Proteomes" id="UP000010878"/>
    </source>
</evidence>
<dbReference type="EMBL" id="CP003929">
    <property type="protein sequence ID" value="AGB39722.1"/>
    <property type="molecule type" value="Genomic_DNA"/>
</dbReference>
<dbReference type="InterPro" id="IPR032710">
    <property type="entry name" value="NTF2-like_dom_sf"/>
</dbReference>
<reference evidence="1 2" key="1">
    <citation type="submission" date="2012-11" db="EMBL/GenBank/DDBJ databases">
        <title>FINISHED of Natronococcus occultus SP4, DSM 3396.</title>
        <authorList>
            <consortium name="DOE Joint Genome Institute"/>
            <person name="Eisen J."/>
            <person name="Huntemann M."/>
            <person name="Wei C.-L."/>
            <person name="Han J."/>
            <person name="Detter J.C."/>
            <person name="Han C."/>
            <person name="Tapia R."/>
            <person name="Chen A."/>
            <person name="Kyrpides N."/>
            <person name="Mavromatis K."/>
            <person name="Markowitz V."/>
            <person name="Szeto E."/>
            <person name="Ivanova N."/>
            <person name="Mikhailova N."/>
            <person name="Ovchinnikova G."/>
            <person name="Pagani I."/>
            <person name="Pati A."/>
            <person name="Goodwin L."/>
            <person name="Nordberg H.P."/>
            <person name="Cantor M.N."/>
            <person name="Hua S.X."/>
            <person name="Woyke T."/>
            <person name="Eisen J."/>
            <person name="Klenk H.-P."/>
            <person name="Klenk H.-P."/>
        </authorList>
    </citation>
    <scope>NUCLEOTIDE SEQUENCE [LARGE SCALE GENOMIC DNA]</scope>
    <source>
        <strain evidence="1 2">SP4</strain>
    </source>
</reference>
<organism evidence="1 2">
    <name type="scientific">Natronococcus occultus SP4</name>
    <dbReference type="NCBI Taxonomy" id="694430"/>
    <lineage>
        <taxon>Archaea</taxon>
        <taxon>Methanobacteriati</taxon>
        <taxon>Methanobacteriota</taxon>
        <taxon>Stenosarchaea group</taxon>
        <taxon>Halobacteria</taxon>
        <taxon>Halobacteriales</taxon>
        <taxon>Natrialbaceae</taxon>
        <taxon>Natronococcus</taxon>
    </lineage>
</organism>
<dbReference type="InterPro" id="IPR009959">
    <property type="entry name" value="Cyclase_SnoaL-like"/>
</dbReference>
<dbReference type="Gene3D" id="3.10.450.50">
    <property type="match status" value="1"/>
</dbReference>
<dbReference type="HOGENOM" id="CLU_100997_5_1_2"/>
<dbReference type="PANTHER" id="PTHR38436:SF1">
    <property type="entry name" value="ESTER CYCLASE"/>
    <property type="match status" value="1"/>
</dbReference>
<dbReference type="OrthoDB" id="8685at2157"/>
<evidence type="ECO:0000313" key="1">
    <source>
        <dbReference type="EMBL" id="AGB39722.1"/>
    </source>
</evidence>
<gene>
    <name evidence="1" type="ORF">Natoc_4024</name>
</gene>
<dbReference type="Proteomes" id="UP000010878">
    <property type="component" value="Chromosome"/>
</dbReference>
<dbReference type="GO" id="GO:0030638">
    <property type="term" value="P:polyketide metabolic process"/>
    <property type="evidence" value="ECO:0007669"/>
    <property type="project" value="InterPro"/>
</dbReference>
<dbReference type="RefSeq" id="WP_015323154.1">
    <property type="nucleotide sequence ID" value="NC_019974.1"/>
</dbReference>
<proteinExistence type="predicted"/>
<dbReference type="KEGG" id="nou:Natoc_4024"/>
<dbReference type="AlphaFoldDB" id="L0K345"/>
<dbReference type="STRING" id="694430.Natoc_4024"/>
<name>L0K345_9EURY</name>
<dbReference type="eggNOG" id="arCOG06513">
    <property type="taxonomic scope" value="Archaea"/>
</dbReference>
<dbReference type="PANTHER" id="PTHR38436">
    <property type="entry name" value="POLYKETIDE CYCLASE SNOAL-LIKE DOMAIN"/>
    <property type="match status" value="1"/>
</dbReference>
<sequence length="144" mass="16175">MATQTGSNTELVREYLAAFNDRDRETLSELLADDVVEHGIHDELHGVDELLEKLEAHFEPFPDYSGTTEAIVAEDDLVAVRYTVGGTHTGEYRDVEPTGYAAEWSGMAMYRIDGDEIAEVWLEEDRLGLLEQLEVVDPPAHLRI</sequence>
<dbReference type="SUPFAM" id="SSF54427">
    <property type="entry name" value="NTF2-like"/>
    <property type="match status" value="1"/>
</dbReference>
<accession>L0K345</accession>
<keyword evidence="2" id="KW-1185">Reference proteome</keyword>